<keyword evidence="5" id="KW-0720">Serine protease</keyword>
<organism evidence="11 12">
    <name type="scientific">Diatraea saccharalis</name>
    <name type="common">sugarcane borer</name>
    <dbReference type="NCBI Taxonomy" id="40085"/>
    <lineage>
        <taxon>Eukaryota</taxon>
        <taxon>Metazoa</taxon>
        <taxon>Ecdysozoa</taxon>
        <taxon>Arthropoda</taxon>
        <taxon>Hexapoda</taxon>
        <taxon>Insecta</taxon>
        <taxon>Pterygota</taxon>
        <taxon>Neoptera</taxon>
        <taxon>Endopterygota</taxon>
        <taxon>Lepidoptera</taxon>
        <taxon>Glossata</taxon>
        <taxon>Ditrysia</taxon>
        <taxon>Pyraloidea</taxon>
        <taxon>Crambidae</taxon>
        <taxon>Crambinae</taxon>
        <taxon>Diatraea</taxon>
    </lineage>
</organism>
<dbReference type="PANTHER" id="PTHR24252:SF7">
    <property type="entry name" value="HYALIN"/>
    <property type="match status" value="1"/>
</dbReference>
<gene>
    <name evidence="11" type="ORF">DIATSA_LOCUS10289</name>
</gene>
<protein>
    <recommendedName>
        <fullName evidence="13">Venom serine protease 34</fullName>
    </recommendedName>
</protein>
<dbReference type="SMART" id="SM00020">
    <property type="entry name" value="Tryp_SPc"/>
    <property type="match status" value="1"/>
</dbReference>
<evidence type="ECO:0000256" key="8">
    <source>
        <dbReference type="SAM" id="SignalP"/>
    </source>
</evidence>
<dbReference type="Gene3D" id="2.40.10.10">
    <property type="entry name" value="Trypsin-like serine proteases"/>
    <property type="match status" value="1"/>
</dbReference>
<dbReference type="PROSITE" id="PS00134">
    <property type="entry name" value="TRYPSIN_HIS"/>
    <property type="match status" value="1"/>
</dbReference>
<feature type="domain" description="CUB" evidence="9">
    <location>
        <begin position="24"/>
        <end position="138"/>
    </location>
</feature>
<dbReference type="InterPro" id="IPR035914">
    <property type="entry name" value="Sperma_CUB_dom_sf"/>
</dbReference>
<proteinExistence type="predicted"/>
<keyword evidence="3" id="KW-0645">Protease</keyword>
<feature type="signal peptide" evidence="8">
    <location>
        <begin position="1"/>
        <end position="19"/>
    </location>
</feature>
<evidence type="ECO:0000256" key="6">
    <source>
        <dbReference type="ARBA" id="ARBA00023157"/>
    </source>
</evidence>
<accession>A0A9N9RAL2</accession>
<evidence type="ECO:0000256" key="5">
    <source>
        <dbReference type="ARBA" id="ARBA00022825"/>
    </source>
</evidence>
<dbReference type="Proteomes" id="UP001153714">
    <property type="component" value="Chromosome 5"/>
</dbReference>
<reference evidence="11" key="2">
    <citation type="submission" date="2022-10" db="EMBL/GenBank/DDBJ databases">
        <authorList>
            <consortium name="ENA_rothamsted_submissions"/>
            <consortium name="culmorum"/>
            <person name="King R."/>
        </authorList>
    </citation>
    <scope>NUCLEOTIDE SEQUENCE</scope>
</reference>
<feature type="domain" description="Peptidase S1" evidence="10">
    <location>
        <begin position="156"/>
        <end position="388"/>
    </location>
</feature>
<keyword evidence="8" id="KW-0732">Signal</keyword>
<reference evidence="11" key="1">
    <citation type="submission" date="2021-12" db="EMBL/GenBank/DDBJ databases">
        <authorList>
            <person name="King R."/>
        </authorList>
    </citation>
    <scope>NUCLEOTIDE SEQUENCE</scope>
</reference>
<dbReference type="GO" id="GO:0004252">
    <property type="term" value="F:serine-type endopeptidase activity"/>
    <property type="evidence" value="ECO:0007669"/>
    <property type="project" value="InterPro"/>
</dbReference>
<dbReference type="AlphaFoldDB" id="A0A9N9RAL2"/>
<evidence type="ECO:0008006" key="13">
    <source>
        <dbReference type="Google" id="ProtNLM"/>
    </source>
</evidence>
<dbReference type="GO" id="GO:0005576">
    <property type="term" value="C:extracellular region"/>
    <property type="evidence" value="ECO:0007669"/>
    <property type="project" value="UniProtKB-SubCell"/>
</dbReference>
<keyword evidence="6" id="KW-1015">Disulfide bond</keyword>
<evidence type="ECO:0000256" key="2">
    <source>
        <dbReference type="ARBA" id="ARBA00022525"/>
    </source>
</evidence>
<dbReference type="InterPro" id="IPR001314">
    <property type="entry name" value="Peptidase_S1A"/>
</dbReference>
<evidence type="ECO:0000313" key="12">
    <source>
        <dbReference type="Proteomes" id="UP001153714"/>
    </source>
</evidence>
<dbReference type="Gene3D" id="2.60.120.290">
    <property type="entry name" value="Spermadhesin, CUB domain"/>
    <property type="match status" value="1"/>
</dbReference>
<dbReference type="CDD" id="cd00190">
    <property type="entry name" value="Tryp_SPc"/>
    <property type="match status" value="1"/>
</dbReference>
<keyword evidence="12" id="KW-1185">Reference proteome</keyword>
<dbReference type="InterPro" id="IPR009003">
    <property type="entry name" value="Peptidase_S1_PA"/>
</dbReference>
<evidence type="ECO:0000256" key="3">
    <source>
        <dbReference type="ARBA" id="ARBA00022670"/>
    </source>
</evidence>
<dbReference type="InterPro" id="IPR043504">
    <property type="entry name" value="Peptidase_S1_PA_chymotrypsin"/>
</dbReference>
<comment type="caution">
    <text evidence="7">Lacks conserved residue(s) required for the propagation of feature annotation.</text>
</comment>
<dbReference type="InterPro" id="IPR000859">
    <property type="entry name" value="CUB_dom"/>
</dbReference>
<dbReference type="EMBL" id="OU893336">
    <property type="protein sequence ID" value="CAG9792780.1"/>
    <property type="molecule type" value="Genomic_DNA"/>
</dbReference>
<keyword evidence="2" id="KW-0964">Secreted</keyword>
<dbReference type="PROSITE" id="PS50240">
    <property type="entry name" value="TRYPSIN_DOM"/>
    <property type="match status" value="1"/>
</dbReference>
<dbReference type="OrthoDB" id="6380398at2759"/>
<dbReference type="InterPro" id="IPR001254">
    <property type="entry name" value="Trypsin_dom"/>
</dbReference>
<dbReference type="Pfam" id="PF00431">
    <property type="entry name" value="CUB"/>
    <property type="match status" value="1"/>
</dbReference>
<dbReference type="GO" id="GO:0006508">
    <property type="term" value="P:proteolysis"/>
    <property type="evidence" value="ECO:0007669"/>
    <property type="project" value="UniProtKB-KW"/>
</dbReference>
<comment type="subcellular location">
    <subcellularLocation>
        <location evidence="1">Secreted</location>
    </subcellularLocation>
</comment>
<dbReference type="PANTHER" id="PTHR24252">
    <property type="entry name" value="ACROSIN-RELATED"/>
    <property type="match status" value="1"/>
</dbReference>
<dbReference type="Pfam" id="PF00089">
    <property type="entry name" value="Trypsin"/>
    <property type="match status" value="1"/>
</dbReference>
<dbReference type="PROSITE" id="PS01180">
    <property type="entry name" value="CUB"/>
    <property type="match status" value="1"/>
</dbReference>
<dbReference type="InterPro" id="IPR018114">
    <property type="entry name" value="TRYPSIN_HIS"/>
</dbReference>
<dbReference type="SUPFAM" id="SSF49854">
    <property type="entry name" value="Spermadhesin, CUB domain"/>
    <property type="match status" value="1"/>
</dbReference>
<evidence type="ECO:0000256" key="4">
    <source>
        <dbReference type="ARBA" id="ARBA00022801"/>
    </source>
</evidence>
<evidence type="ECO:0000259" key="10">
    <source>
        <dbReference type="PROSITE" id="PS50240"/>
    </source>
</evidence>
<name>A0A9N9RAL2_9NEOP</name>
<evidence type="ECO:0000256" key="1">
    <source>
        <dbReference type="ARBA" id="ARBA00004613"/>
    </source>
</evidence>
<dbReference type="FunFam" id="2.40.10.10:FF:000015">
    <property type="entry name" value="Atrial natriuretic peptide-converting enzyme"/>
    <property type="match status" value="1"/>
</dbReference>
<evidence type="ECO:0000256" key="7">
    <source>
        <dbReference type="PROSITE-ProRule" id="PRU00059"/>
    </source>
</evidence>
<dbReference type="PRINTS" id="PR00722">
    <property type="entry name" value="CHYMOTRYPSIN"/>
</dbReference>
<sequence length="395" mass="42679">MFIKCLPLYFLLILDYALSQDANCNFFQTVVVGVTYDLKSPNYPNSYGRGVQCRWVADCPVGYNCRLDCTEVNMPQTSSCSQDRLLVSRSGDLQLNNADYYCGQGQFSSVSSGTRLSIGLITALNSPGGRFRCSLYAQRQQTGGTCSCGYRKQNRIVGGVETGVNEFPMMVGLADPRINEIKCGGVIIDKRYVLTAAHCLEGFTPSGLAVIAGEHDVNSADSSATAGYLISQFIVHPLYTSSNYDYDIAILRLQSDIVFSDRVGPVCLPFKYTNNDMTGAQLTILGWGTLFPGGPKSNVLRKVNVDVISQNSCQSAVPTLTSRQICTYTPGKDACQDDSGGPLLYTDNSGLLFNIGIVSSGQFCATAGKPGVNTRVPVLLDWIVSNTPGANYCLK</sequence>
<feature type="chain" id="PRO_5040468128" description="Venom serine protease 34" evidence="8">
    <location>
        <begin position="20"/>
        <end position="395"/>
    </location>
</feature>
<evidence type="ECO:0000313" key="11">
    <source>
        <dbReference type="EMBL" id="CAG9792780.1"/>
    </source>
</evidence>
<keyword evidence="4" id="KW-0378">Hydrolase</keyword>
<dbReference type="SUPFAM" id="SSF50494">
    <property type="entry name" value="Trypsin-like serine proteases"/>
    <property type="match status" value="1"/>
</dbReference>
<evidence type="ECO:0000259" key="9">
    <source>
        <dbReference type="PROSITE" id="PS01180"/>
    </source>
</evidence>